<protein>
    <recommendedName>
        <fullName evidence="3">Phosphohistidine phosphatase, SixA</fullName>
    </recommendedName>
</protein>
<dbReference type="Proteomes" id="UP000256763">
    <property type="component" value="Unassembled WGS sequence"/>
</dbReference>
<keyword evidence="2" id="KW-1185">Reference proteome</keyword>
<dbReference type="CDD" id="cd07067">
    <property type="entry name" value="HP_PGM_like"/>
    <property type="match status" value="1"/>
</dbReference>
<sequence>MKQVALMRHAEALPAGAGEYDYQRPLSEQGECDAALIGRRLARNFRFPDAVLASPARRTRRTAEIVAAQLAFPPADIQFEARAYEARISDLCALLQDLDDALERVVLVAHNPAISGVCTYLLQEWVADLPSGACAQLTLDIESWAEVQPGCGRLQNLDHPFR</sequence>
<dbReference type="AlphaFoldDB" id="A0A3E0WJI3"/>
<accession>A0A3E0WJI3</accession>
<evidence type="ECO:0000313" key="1">
    <source>
        <dbReference type="EMBL" id="RFA33104.1"/>
    </source>
</evidence>
<dbReference type="Gene3D" id="3.40.50.1240">
    <property type="entry name" value="Phosphoglycerate mutase-like"/>
    <property type="match status" value="1"/>
</dbReference>
<proteinExistence type="predicted"/>
<dbReference type="SMART" id="SM00855">
    <property type="entry name" value="PGAM"/>
    <property type="match status" value="1"/>
</dbReference>
<comment type="caution">
    <text evidence="1">The sequence shown here is derived from an EMBL/GenBank/DDBJ whole genome shotgun (WGS) entry which is preliminary data.</text>
</comment>
<dbReference type="Pfam" id="PF00300">
    <property type="entry name" value="His_Phos_1"/>
    <property type="match status" value="1"/>
</dbReference>
<name>A0A3E0WJI3_9GAMM</name>
<dbReference type="InterPro" id="IPR013078">
    <property type="entry name" value="His_Pase_superF_clade-1"/>
</dbReference>
<evidence type="ECO:0008006" key="3">
    <source>
        <dbReference type="Google" id="ProtNLM"/>
    </source>
</evidence>
<dbReference type="OrthoDB" id="9810154at2"/>
<dbReference type="RefSeq" id="WP_116303578.1">
    <property type="nucleotide sequence ID" value="NZ_NFZV01000024.1"/>
</dbReference>
<organism evidence="1 2">
    <name type="scientific">Alkalilimnicola ehrlichii</name>
    <dbReference type="NCBI Taxonomy" id="351052"/>
    <lineage>
        <taxon>Bacteria</taxon>
        <taxon>Pseudomonadati</taxon>
        <taxon>Pseudomonadota</taxon>
        <taxon>Gammaproteobacteria</taxon>
        <taxon>Chromatiales</taxon>
        <taxon>Ectothiorhodospiraceae</taxon>
        <taxon>Alkalilimnicola</taxon>
    </lineage>
</organism>
<dbReference type="PANTHER" id="PTHR47623:SF1">
    <property type="entry name" value="OS09G0287300 PROTEIN"/>
    <property type="match status" value="1"/>
</dbReference>
<gene>
    <name evidence="1" type="ORF">CAL65_18235</name>
</gene>
<dbReference type="SUPFAM" id="SSF53254">
    <property type="entry name" value="Phosphoglycerate mutase-like"/>
    <property type="match status" value="1"/>
</dbReference>
<dbReference type="InterPro" id="IPR029033">
    <property type="entry name" value="His_PPase_superfam"/>
</dbReference>
<reference evidence="2" key="1">
    <citation type="submission" date="2017-05" db="EMBL/GenBank/DDBJ databases">
        <authorList>
            <person name="Sharma S."/>
            <person name="Sidhu C."/>
            <person name="Pinnaka A.K."/>
        </authorList>
    </citation>
    <scope>NUCLEOTIDE SEQUENCE [LARGE SCALE GENOMIC DNA]</scope>
    <source>
        <strain evidence="2">AK93</strain>
    </source>
</reference>
<dbReference type="EMBL" id="NFZW01000023">
    <property type="protein sequence ID" value="RFA33104.1"/>
    <property type="molecule type" value="Genomic_DNA"/>
</dbReference>
<dbReference type="PANTHER" id="PTHR47623">
    <property type="entry name" value="OS09G0287300 PROTEIN"/>
    <property type="match status" value="1"/>
</dbReference>
<evidence type="ECO:0000313" key="2">
    <source>
        <dbReference type="Proteomes" id="UP000256763"/>
    </source>
</evidence>